<proteinExistence type="inferred from homology"/>
<evidence type="ECO:0000256" key="1">
    <source>
        <dbReference type="ARBA" id="ARBA00004613"/>
    </source>
</evidence>
<comment type="caution">
    <text evidence="8">The sequence shown here is derived from an EMBL/GenBank/DDBJ whole genome shotgun (WGS) entry which is preliminary data.</text>
</comment>
<protein>
    <recommendedName>
        <fullName evidence="10">Protein RALF-like 19</fullName>
    </recommendedName>
</protein>
<feature type="signal peptide" evidence="7">
    <location>
        <begin position="1"/>
        <end position="22"/>
    </location>
</feature>
<evidence type="ECO:0000313" key="9">
    <source>
        <dbReference type="Proteomes" id="UP001058974"/>
    </source>
</evidence>
<dbReference type="Proteomes" id="UP001058974">
    <property type="component" value="Chromosome 7"/>
</dbReference>
<gene>
    <name evidence="8" type="ORF">KIW84_072967</name>
</gene>
<dbReference type="AlphaFoldDB" id="A0A9D4VMX0"/>
<dbReference type="PANTHER" id="PTHR33136">
    <property type="entry name" value="RAPID ALKALINIZATION FACTOR-LIKE"/>
    <property type="match status" value="1"/>
</dbReference>
<dbReference type="Pfam" id="PF05498">
    <property type="entry name" value="RALF"/>
    <property type="match status" value="1"/>
</dbReference>
<dbReference type="GO" id="GO:0040008">
    <property type="term" value="P:regulation of growth"/>
    <property type="evidence" value="ECO:0007669"/>
    <property type="project" value="UniProtKB-ARBA"/>
</dbReference>
<dbReference type="GO" id="GO:0019722">
    <property type="term" value="P:calcium-mediated signaling"/>
    <property type="evidence" value="ECO:0007669"/>
    <property type="project" value="TreeGrafter"/>
</dbReference>
<dbReference type="Gramene" id="PSAT_LOCUS31625_t1">
    <property type="protein sequence ID" value="CAL5213329.1"/>
    <property type="gene ID" value="PSAT_LOCUS31625"/>
</dbReference>
<evidence type="ECO:0008006" key="10">
    <source>
        <dbReference type="Google" id="ProtNLM"/>
    </source>
</evidence>
<reference evidence="8 9" key="1">
    <citation type="journal article" date="2022" name="Nat. Genet.">
        <title>Improved pea reference genome and pan-genome highlight genomic features and evolutionary characteristics.</title>
        <authorList>
            <person name="Yang T."/>
            <person name="Liu R."/>
            <person name="Luo Y."/>
            <person name="Hu S."/>
            <person name="Wang D."/>
            <person name="Wang C."/>
            <person name="Pandey M.K."/>
            <person name="Ge S."/>
            <person name="Xu Q."/>
            <person name="Li N."/>
            <person name="Li G."/>
            <person name="Huang Y."/>
            <person name="Saxena R.K."/>
            <person name="Ji Y."/>
            <person name="Li M."/>
            <person name="Yan X."/>
            <person name="He Y."/>
            <person name="Liu Y."/>
            <person name="Wang X."/>
            <person name="Xiang C."/>
            <person name="Varshney R.K."/>
            <person name="Ding H."/>
            <person name="Gao S."/>
            <person name="Zong X."/>
        </authorList>
    </citation>
    <scope>NUCLEOTIDE SEQUENCE [LARGE SCALE GENOMIC DNA]</scope>
    <source>
        <strain evidence="8 9">cv. Zhongwan 6</strain>
    </source>
</reference>
<dbReference type="PANTHER" id="PTHR33136:SF89">
    <property type="entry name" value="PROTEIN RALF-LIKE 19"/>
    <property type="match status" value="1"/>
</dbReference>
<evidence type="ECO:0000256" key="3">
    <source>
        <dbReference type="ARBA" id="ARBA00022525"/>
    </source>
</evidence>
<evidence type="ECO:0000256" key="2">
    <source>
        <dbReference type="ARBA" id="ARBA00009178"/>
    </source>
</evidence>
<comment type="similarity">
    <text evidence="2">Belongs to the plant rapid alkalinization factor (RALF) family.</text>
</comment>
<accession>A0A9D4VMX0</accession>
<dbReference type="InterPro" id="IPR008801">
    <property type="entry name" value="RALF"/>
</dbReference>
<dbReference type="GO" id="GO:0005576">
    <property type="term" value="C:extracellular region"/>
    <property type="evidence" value="ECO:0007669"/>
    <property type="project" value="UniProtKB-SubCell"/>
</dbReference>
<keyword evidence="9" id="KW-1185">Reference proteome</keyword>
<evidence type="ECO:0000256" key="4">
    <source>
        <dbReference type="ARBA" id="ARBA00022702"/>
    </source>
</evidence>
<organism evidence="8 9">
    <name type="scientific">Pisum sativum</name>
    <name type="common">Garden pea</name>
    <name type="synonym">Lathyrus oleraceus</name>
    <dbReference type="NCBI Taxonomy" id="3888"/>
    <lineage>
        <taxon>Eukaryota</taxon>
        <taxon>Viridiplantae</taxon>
        <taxon>Streptophyta</taxon>
        <taxon>Embryophyta</taxon>
        <taxon>Tracheophyta</taxon>
        <taxon>Spermatophyta</taxon>
        <taxon>Magnoliopsida</taxon>
        <taxon>eudicotyledons</taxon>
        <taxon>Gunneridae</taxon>
        <taxon>Pentapetalae</taxon>
        <taxon>rosids</taxon>
        <taxon>fabids</taxon>
        <taxon>Fabales</taxon>
        <taxon>Fabaceae</taxon>
        <taxon>Papilionoideae</taxon>
        <taxon>50 kb inversion clade</taxon>
        <taxon>NPAAA clade</taxon>
        <taxon>Hologalegina</taxon>
        <taxon>IRL clade</taxon>
        <taxon>Fabeae</taxon>
        <taxon>Lathyrus</taxon>
    </lineage>
</organism>
<keyword evidence="6" id="KW-1015">Disulfide bond</keyword>
<evidence type="ECO:0000313" key="8">
    <source>
        <dbReference type="EMBL" id="KAI5386637.1"/>
    </source>
</evidence>
<keyword evidence="4" id="KW-0372">Hormone</keyword>
<dbReference type="EMBL" id="JAMSHJ010000007">
    <property type="protein sequence ID" value="KAI5386637.1"/>
    <property type="molecule type" value="Genomic_DNA"/>
</dbReference>
<keyword evidence="5 7" id="KW-0732">Signal</keyword>
<evidence type="ECO:0000256" key="5">
    <source>
        <dbReference type="ARBA" id="ARBA00022729"/>
    </source>
</evidence>
<comment type="subcellular location">
    <subcellularLocation>
        <location evidence="1">Secreted</location>
    </subcellularLocation>
</comment>
<dbReference type="GO" id="GO:0009506">
    <property type="term" value="C:plasmodesma"/>
    <property type="evidence" value="ECO:0007669"/>
    <property type="project" value="TreeGrafter"/>
</dbReference>
<evidence type="ECO:0000256" key="7">
    <source>
        <dbReference type="SAM" id="SignalP"/>
    </source>
</evidence>
<dbReference type="Gramene" id="Psat7g114480.1">
    <property type="protein sequence ID" value="Psat7g114480.1.cds1"/>
    <property type="gene ID" value="Psat7g114480"/>
</dbReference>
<dbReference type="Gramene" id="Psat07G0296700-T1">
    <property type="protein sequence ID" value="KAI5386637.1"/>
    <property type="gene ID" value="KIW84_072967"/>
</dbReference>
<sequence length="112" mass="12767">MKNIRPWLALFVLAMAITMVAAEASKVHEFSFHHGVSVGDLIGEDNEMMMDSESNRRSLAGRKKYISYGALRANRIPCGRRGQSYYDCQKRQRANPYRRGCNRITHCARNTG</sequence>
<name>A0A9D4VMX0_PEA</name>
<feature type="chain" id="PRO_5038516968" description="Protein RALF-like 19" evidence="7">
    <location>
        <begin position="23"/>
        <end position="112"/>
    </location>
</feature>
<dbReference type="GO" id="GO:0005179">
    <property type="term" value="F:hormone activity"/>
    <property type="evidence" value="ECO:0007669"/>
    <property type="project" value="UniProtKB-KW"/>
</dbReference>
<evidence type="ECO:0000256" key="6">
    <source>
        <dbReference type="ARBA" id="ARBA00023157"/>
    </source>
</evidence>
<keyword evidence="3" id="KW-0964">Secreted</keyword>
<dbReference type="OrthoDB" id="1863600at2759"/>